<dbReference type="InterPro" id="IPR036365">
    <property type="entry name" value="PGBD-like_sf"/>
</dbReference>
<protein>
    <submittedName>
        <fullName evidence="3">Peptidoglycan-binding protein</fullName>
    </submittedName>
</protein>
<feature type="domain" description="Peptidoglycan binding-like" evidence="2">
    <location>
        <begin position="94"/>
        <end position="148"/>
    </location>
</feature>
<evidence type="ECO:0000259" key="2">
    <source>
        <dbReference type="Pfam" id="PF01471"/>
    </source>
</evidence>
<feature type="domain" description="Peptidoglycan binding-like" evidence="2">
    <location>
        <begin position="186"/>
        <end position="239"/>
    </location>
</feature>
<accession>A0A839AJ38</accession>
<name>A0A839AJ38_9HYPH</name>
<dbReference type="Gene3D" id="1.10.101.10">
    <property type="entry name" value="PGBD-like superfamily/PGBD"/>
    <property type="match status" value="2"/>
</dbReference>
<keyword evidence="4" id="KW-1185">Reference proteome</keyword>
<dbReference type="InterPro" id="IPR036366">
    <property type="entry name" value="PGBDSf"/>
</dbReference>
<evidence type="ECO:0000313" key="4">
    <source>
        <dbReference type="Proteomes" id="UP000541109"/>
    </source>
</evidence>
<feature type="region of interest" description="Disordered" evidence="1">
    <location>
        <begin position="163"/>
        <end position="183"/>
    </location>
</feature>
<evidence type="ECO:0000313" key="3">
    <source>
        <dbReference type="EMBL" id="MBA5779048.1"/>
    </source>
</evidence>
<dbReference type="Proteomes" id="UP000541109">
    <property type="component" value="Unassembled WGS sequence"/>
</dbReference>
<dbReference type="EMBL" id="JACFXV010000065">
    <property type="protein sequence ID" value="MBA5779048.1"/>
    <property type="molecule type" value="Genomic_DNA"/>
</dbReference>
<dbReference type="AlphaFoldDB" id="A0A839AJ38"/>
<organism evidence="3 4">
    <name type="scientific">Stappia albiluteola</name>
    <dbReference type="NCBI Taxonomy" id="2758565"/>
    <lineage>
        <taxon>Bacteria</taxon>
        <taxon>Pseudomonadati</taxon>
        <taxon>Pseudomonadota</taxon>
        <taxon>Alphaproteobacteria</taxon>
        <taxon>Hyphomicrobiales</taxon>
        <taxon>Stappiaceae</taxon>
        <taxon>Stappia</taxon>
    </lineage>
</organism>
<sequence length="250" mass="26804">MARRVSKVKDDPRALGSYERGRGSARRLGSFAADNPVAAGGWLVMALTAGLIIANATSFQAGPHPSPLFATRPVEKAAQERLISVRTSSISAAPLVRDVQIELRRLGFYEGLLDGLNGPATERAVRAYQRSRGLPDTGRIDEALLARLALDFDGRTAEPVVPVPQASPRSVAGAPSEPVPAPRGDTQVLQLQKLLADLGYGPLEIDGIFGDQTADAIRRFEIDRSLPVTGEMTERVFAELENLSGRKLGE</sequence>
<proteinExistence type="predicted"/>
<gene>
    <name evidence="3" type="ORF">H2509_18115</name>
</gene>
<dbReference type="RefSeq" id="WP_182167877.1">
    <property type="nucleotide sequence ID" value="NZ_JACFXV010000065.1"/>
</dbReference>
<dbReference type="InterPro" id="IPR002477">
    <property type="entry name" value="Peptidoglycan-bd-like"/>
</dbReference>
<comment type="caution">
    <text evidence="3">The sequence shown here is derived from an EMBL/GenBank/DDBJ whole genome shotgun (WGS) entry which is preliminary data.</text>
</comment>
<dbReference type="SUPFAM" id="SSF47090">
    <property type="entry name" value="PGBD-like"/>
    <property type="match status" value="2"/>
</dbReference>
<dbReference type="Pfam" id="PF01471">
    <property type="entry name" value="PG_binding_1"/>
    <property type="match status" value="2"/>
</dbReference>
<feature type="region of interest" description="Disordered" evidence="1">
    <location>
        <begin position="1"/>
        <end position="20"/>
    </location>
</feature>
<evidence type="ECO:0000256" key="1">
    <source>
        <dbReference type="SAM" id="MobiDB-lite"/>
    </source>
</evidence>
<reference evidence="3 4" key="1">
    <citation type="submission" date="2020-07" db="EMBL/GenBank/DDBJ databases">
        <title>Stappia sp., F7233, whole genome shotgun sequencing project.</title>
        <authorList>
            <person name="Jiang S."/>
            <person name="Liu Z.W."/>
            <person name="Du Z.J."/>
        </authorList>
    </citation>
    <scope>NUCLEOTIDE SEQUENCE [LARGE SCALE GENOMIC DNA]</scope>
    <source>
        <strain evidence="3 4">F7233</strain>
    </source>
</reference>